<evidence type="ECO:0000256" key="8">
    <source>
        <dbReference type="ARBA" id="ARBA00023136"/>
    </source>
</evidence>
<dbReference type="GeneTree" id="ENSGT00990000206046"/>
<reference evidence="10 11" key="1">
    <citation type="submission" date="2020-02" db="EMBL/GenBank/DDBJ databases">
        <title>Esox lucius (northern pike) genome, fEsoLuc1, primary haplotype.</title>
        <authorList>
            <person name="Myers G."/>
            <person name="Karagic N."/>
            <person name="Meyer A."/>
            <person name="Pippel M."/>
            <person name="Reichard M."/>
            <person name="Winkler S."/>
            <person name="Tracey A."/>
            <person name="Sims Y."/>
            <person name="Howe K."/>
            <person name="Rhie A."/>
            <person name="Formenti G."/>
            <person name="Durbin R."/>
            <person name="Fedrigo O."/>
            <person name="Jarvis E.D."/>
        </authorList>
    </citation>
    <scope>NUCLEOTIDE SEQUENCE [LARGE SCALE GENOMIC DNA]</scope>
</reference>
<dbReference type="GO" id="GO:0015031">
    <property type="term" value="P:protein transport"/>
    <property type="evidence" value="ECO:0007669"/>
    <property type="project" value="UniProtKB-KW"/>
</dbReference>
<evidence type="ECO:0000256" key="3">
    <source>
        <dbReference type="ARBA" id="ARBA00022692"/>
    </source>
</evidence>
<dbReference type="Proteomes" id="UP000265140">
    <property type="component" value="Chromosome 25"/>
</dbReference>
<evidence type="ECO:0000256" key="7">
    <source>
        <dbReference type="ARBA" id="ARBA00023128"/>
    </source>
</evidence>
<proteinExistence type="inferred from homology"/>
<evidence type="ECO:0008006" key="12">
    <source>
        <dbReference type="Google" id="ProtNLM"/>
    </source>
</evidence>
<dbReference type="PANTHER" id="PTHR28436">
    <property type="entry name" value="MITOCHONDRIAL IMPORT RECEPTOR SUBUNIT TOM5 HOMOLOG"/>
    <property type="match status" value="1"/>
</dbReference>
<dbReference type="InterPro" id="IPR029179">
    <property type="entry name" value="TOMM5_metazoa"/>
</dbReference>
<protein>
    <recommendedName>
        <fullName evidence="12">Mitochondrial import receptor subunit TOM5 homolog</fullName>
    </recommendedName>
</protein>
<evidence type="ECO:0000256" key="1">
    <source>
        <dbReference type="ARBA" id="ARBA00004572"/>
    </source>
</evidence>
<evidence type="ECO:0000256" key="4">
    <source>
        <dbReference type="ARBA" id="ARBA00022787"/>
    </source>
</evidence>
<evidence type="ECO:0000313" key="11">
    <source>
        <dbReference type="Proteomes" id="UP000265140"/>
    </source>
</evidence>
<evidence type="ECO:0000256" key="9">
    <source>
        <dbReference type="ARBA" id="ARBA00025716"/>
    </source>
</evidence>
<dbReference type="GO" id="GO:0005742">
    <property type="term" value="C:mitochondrial outer membrane translocase complex"/>
    <property type="evidence" value="ECO:0007669"/>
    <property type="project" value="InterPro"/>
</dbReference>
<evidence type="ECO:0000256" key="5">
    <source>
        <dbReference type="ARBA" id="ARBA00022927"/>
    </source>
</evidence>
<keyword evidence="7" id="KW-0496">Mitochondrion</keyword>
<keyword evidence="2" id="KW-0813">Transport</keyword>
<dbReference type="PANTHER" id="PTHR28436:SF1">
    <property type="entry name" value="MITOCHONDRIAL IMPORT RECEPTOR SUBUNIT TOM5 HOMOLOG"/>
    <property type="match status" value="1"/>
</dbReference>
<keyword evidence="8" id="KW-0472">Membrane</keyword>
<dbReference type="Ensembl" id="ENSELUT00000105368.1">
    <property type="protein sequence ID" value="ENSELUP00000084830.1"/>
    <property type="gene ID" value="ENSELUG00000045332.1"/>
</dbReference>
<accession>A0AAY5K9A0</accession>
<keyword evidence="6" id="KW-1133">Transmembrane helix</keyword>
<organism evidence="10 11">
    <name type="scientific">Esox lucius</name>
    <name type="common">Northern pike</name>
    <dbReference type="NCBI Taxonomy" id="8010"/>
    <lineage>
        <taxon>Eukaryota</taxon>
        <taxon>Metazoa</taxon>
        <taxon>Chordata</taxon>
        <taxon>Craniata</taxon>
        <taxon>Vertebrata</taxon>
        <taxon>Euteleostomi</taxon>
        <taxon>Actinopterygii</taxon>
        <taxon>Neopterygii</taxon>
        <taxon>Teleostei</taxon>
        <taxon>Protacanthopterygii</taxon>
        <taxon>Esociformes</taxon>
        <taxon>Esocidae</taxon>
        <taxon>Esox</taxon>
    </lineage>
</organism>
<comment type="similarity">
    <text evidence="9">Belongs to the Tom5 family.</text>
</comment>
<name>A0AAY5K9A0_ESOLU</name>
<dbReference type="AlphaFoldDB" id="A0AAY5K9A0"/>
<dbReference type="Pfam" id="PF10642">
    <property type="entry name" value="Tom5"/>
    <property type="match status" value="1"/>
</dbReference>
<dbReference type="InterPro" id="IPR019603">
    <property type="entry name" value="Tom5"/>
</dbReference>
<keyword evidence="4" id="KW-1000">Mitochondrion outer membrane</keyword>
<keyword evidence="5" id="KW-0653">Protein transport</keyword>
<evidence type="ECO:0000313" key="10">
    <source>
        <dbReference type="Ensembl" id="ENSELUP00000084830.1"/>
    </source>
</evidence>
<keyword evidence="3" id="KW-0812">Transmembrane</keyword>
<reference evidence="10" key="2">
    <citation type="submission" date="2025-08" db="UniProtKB">
        <authorList>
            <consortium name="Ensembl"/>
        </authorList>
    </citation>
    <scope>IDENTIFICATION</scope>
</reference>
<comment type="subcellular location">
    <subcellularLocation>
        <location evidence="1">Mitochondrion outer membrane</location>
        <topology evidence="1">Single-pass membrane protein</topology>
    </subcellularLocation>
</comment>
<keyword evidence="11" id="KW-1185">Reference proteome</keyword>
<evidence type="ECO:0000256" key="2">
    <source>
        <dbReference type="ARBA" id="ARBA00022448"/>
    </source>
</evidence>
<dbReference type="GO" id="GO:0006626">
    <property type="term" value="P:protein targeting to mitochondrion"/>
    <property type="evidence" value="ECO:0007669"/>
    <property type="project" value="UniProtKB-ARBA"/>
</dbReference>
<sequence>MLQMEGLGPIMDPEEMKRKMRQDVLFSVRNFLLYVALLRRLQKIAPGLCL</sequence>
<reference evidence="10" key="3">
    <citation type="submission" date="2025-09" db="UniProtKB">
        <authorList>
            <consortium name="Ensembl"/>
        </authorList>
    </citation>
    <scope>IDENTIFICATION</scope>
</reference>
<evidence type="ECO:0000256" key="6">
    <source>
        <dbReference type="ARBA" id="ARBA00022989"/>
    </source>
</evidence>